<dbReference type="PANTHER" id="PTHR37292:SF2">
    <property type="entry name" value="DUF262 DOMAIN-CONTAINING PROTEIN"/>
    <property type="match status" value="1"/>
</dbReference>
<dbReference type="Pfam" id="PF03235">
    <property type="entry name" value="GmrSD_N"/>
    <property type="match status" value="1"/>
</dbReference>
<evidence type="ECO:0000313" key="2">
    <source>
        <dbReference type="EMBL" id="MBA1889825.1"/>
    </source>
</evidence>
<dbReference type="InterPro" id="IPR004919">
    <property type="entry name" value="GmrSD_N"/>
</dbReference>
<dbReference type="AlphaFoldDB" id="A0A8T3LKD9"/>
<feature type="non-terminal residue" evidence="2">
    <location>
        <position position="1"/>
    </location>
</feature>
<evidence type="ECO:0000259" key="1">
    <source>
        <dbReference type="Pfam" id="PF03235"/>
    </source>
</evidence>
<sequence>VGRIMEEEEDALIDEVADDARLSSEQRKEARSTLRHLYRTIHDKDKISFYEESDQSLERVLNIFIRMNSGGTTLSYSDLLLSIAVAQWSSLDAREEIHALVDEMNRVGDGFNVSKDLVLKAGLMLSDIGSVGFKV</sequence>
<protein>
    <submittedName>
        <fullName evidence="2">DUF262 domain-containing protein</fullName>
    </submittedName>
</protein>
<name>A0A8T3LKD9_ECOLX</name>
<dbReference type="Proteomes" id="UP000523197">
    <property type="component" value="Unassembled WGS sequence"/>
</dbReference>
<reference evidence="2 3" key="1">
    <citation type="submission" date="2020-05" db="EMBL/GenBank/DDBJ databases">
        <title>Epidemiological investigations into extended-spectrum beta-lactam resistant Escherichia coli ST457 carried by Australian Silver gulls identified clonal lineages that cause ExPEC disease.</title>
        <authorList>
            <person name="Nesporova K."/>
            <person name="Wyrsch E.R."/>
            <person name="Valcek A."/>
            <person name="Bitar I."/>
            <person name="Chaw K."/>
            <person name="Harris P."/>
            <person name="Hrabak J."/>
            <person name="Djordjevic S.P."/>
            <person name="Dolejska M."/>
        </authorList>
    </citation>
    <scope>NUCLEOTIDE SEQUENCE [LARGE SCALE GENOMIC DNA]</scope>
    <source>
        <strain evidence="2 3">CE1966</strain>
    </source>
</reference>
<dbReference type="PANTHER" id="PTHR37292">
    <property type="entry name" value="VNG6097C"/>
    <property type="match status" value="1"/>
</dbReference>
<feature type="non-terminal residue" evidence="2">
    <location>
        <position position="135"/>
    </location>
</feature>
<gene>
    <name evidence="2" type="ORF">HLX92_27305</name>
</gene>
<comment type="caution">
    <text evidence="2">The sequence shown here is derived from an EMBL/GenBank/DDBJ whole genome shotgun (WGS) entry which is preliminary data.</text>
</comment>
<dbReference type="EMBL" id="JABFNF010000468">
    <property type="protein sequence ID" value="MBA1889825.1"/>
    <property type="molecule type" value="Genomic_DNA"/>
</dbReference>
<evidence type="ECO:0000313" key="3">
    <source>
        <dbReference type="Proteomes" id="UP000523197"/>
    </source>
</evidence>
<feature type="domain" description="GmrSD restriction endonucleases N-terminal" evidence="1">
    <location>
        <begin position="16"/>
        <end position="82"/>
    </location>
</feature>
<accession>A0A8T3LKD9</accession>
<proteinExistence type="predicted"/>
<organism evidence="2 3">
    <name type="scientific">Escherichia coli</name>
    <dbReference type="NCBI Taxonomy" id="562"/>
    <lineage>
        <taxon>Bacteria</taxon>
        <taxon>Pseudomonadati</taxon>
        <taxon>Pseudomonadota</taxon>
        <taxon>Gammaproteobacteria</taxon>
        <taxon>Enterobacterales</taxon>
        <taxon>Enterobacteriaceae</taxon>
        <taxon>Escherichia</taxon>
    </lineage>
</organism>